<proteinExistence type="predicted"/>
<dbReference type="EMBL" id="JAWDGP010003889">
    <property type="protein sequence ID" value="KAK3769818.1"/>
    <property type="molecule type" value="Genomic_DNA"/>
</dbReference>
<feature type="region of interest" description="Disordered" evidence="1">
    <location>
        <begin position="332"/>
        <end position="386"/>
    </location>
</feature>
<name>A0AAE0ZI97_9GAST</name>
<keyword evidence="2" id="KW-0732">Signal</keyword>
<comment type="caution">
    <text evidence="3">The sequence shown here is derived from an EMBL/GenBank/DDBJ whole genome shotgun (WGS) entry which is preliminary data.</text>
</comment>
<dbReference type="Proteomes" id="UP001283361">
    <property type="component" value="Unassembled WGS sequence"/>
</dbReference>
<evidence type="ECO:0000313" key="3">
    <source>
        <dbReference type="EMBL" id="KAK3769818.1"/>
    </source>
</evidence>
<reference evidence="3" key="1">
    <citation type="journal article" date="2023" name="G3 (Bethesda)">
        <title>A reference genome for the long-term kleptoplast-retaining sea slug Elysia crispata morphotype clarki.</title>
        <authorList>
            <person name="Eastman K.E."/>
            <person name="Pendleton A.L."/>
            <person name="Shaikh M.A."/>
            <person name="Suttiyut T."/>
            <person name="Ogas R."/>
            <person name="Tomko P."/>
            <person name="Gavelis G."/>
            <person name="Widhalm J.R."/>
            <person name="Wisecaver J.H."/>
        </authorList>
    </citation>
    <scope>NUCLEOTIDE SEQUENCE</scope>
    <source>
        <strain evidence="3">ECLA1</strain>
    </source>
</reference>
<evidence type="ECO:0000256" key="1">
    <source>
        <dbReference type="SAM" id="MobiDB-lite"/>
    </source>
</evidence>
<gene>
    <name evidence="3" type="ORF">RRG08_051311</name>
</gene>
<feature type="region of interest" description="Disordered" evidence="1">
    <location>
        <begin position="233"/>
        <end position="258"/>
    </location>
</feature>
<accession>A0AAE0ZI97</accession>
<keyword evidence="4" id="KW-1185">Reference proteome</keyword>
<dbReference type="AlphaFoldDB" id="A0AAE0ZI97"/>
<evidence type="ECO:0000313" key="4">
    <source>
        <dbReference type="Proteomes" id="UP001283361"/>
    </source>
</evidence>
<feature type="non-terminal residue" evidence="3">
    <location>
        <position position="1"/>
    </location>
</feature>
<feature type="compositionally biased region" description="Polar residues" evidence="1">
    <location>
        <begin position="233"/>
        <end position="254"/>
    </location>
</feature>
<sequence length="386" mass="41998">MRCHVCCFALVLVLTTLKGTNGSTTQRTTEVTPAVNSSSTKSPGTESPGQDCSNGIYQCWQYWYIEFENATSEDGSCRAINKLADCYLGLDQCDPNYIRFELIPGTYSLAQQQGLPCVAPTFTSQGITVRQLPDFTTKTPQPTGGTYRTTTQQTTEVTPGADCLDGLKVCRKDLDAADINSLSTEQFCGLLGQASACYLQLSQCDRNWVQYVLIPGEYEEARKQQNFCQLPDFKTTTPQPTSAVNSSSTKSPGTESPGPDCNTGIQLCVNDYTADAMAVTSVTDFCRIAKNLADCYLDLDECDQNYIRFELIPRTYSVIQQQGLPCVAPTFSPPGTTVSPPRTSTTKLSTAKSTTTPPVWSTSPTSQLPDFKTTTPQPTSDVAVLM</sequence>
<feature type="region of interest" description="Disordered" evidence="1">
    <location>
        <begin position="23"/>
        <end position="50"/>
    </location>
</feature>
<feature type="chain" id="PRO_5042150422" evidence="2">
    <location>
        <begin position="23"/>
        <end position="386"/>
    </location>
</feature>
<evidence type="ECO:0000256" key="2">
    <source>
        <dbReference type="SAM" id="SignalP"/>
    </source>
</evidence>
<feature type="compositionally biased region" description="Low complexity" evidence="1">
    <location>
        <begin position="343"/>
        <end position="366"/>
    </location>
</feature>
<organism evidence="3 4">
    <name type="scientific">Elysia crispata</name>
    <name type="common">lettuce slug</name>
    <dbReference type="NCBI Taxonomy" id="231223"/>
    <lineage>
        <taxon>Eukaryota</taxon>
        <taxon>Metazoa</taxon>
        <taxon>Spiralia</taxon>
        <taxon>Lophotrochozoa</taxon>
        <taxon>Mollusca</taxon>
        <taxon>Gastropoda</taxon>
        <taxon>Heterobranchia</taxon>
        <taxon>Euthyneura</taxon>
        <taxon>Panpulmonata</taxon>
        <taxon>Sacoglossa</taxon>
        <taxon>Placobranchoidea</taxon>
        <taxon>Plakobranchidae</taxon>
        <taxon>Elysia</taxon>
    </lineage>
</organism>
<feature type="compositionally biased region" description="Polar residues" evidence="1">
    <location>
        <begin position="333"/>
        <end position="342"/>
    </location>
</feature>
<protein>
    <submittedName>
        <fullName evidence="3">Uncharacterized protein</fullName>
    </submittedName>
</protein>
<feature type="signal peptide" evidence="2">
    <location>
        <begin position="1"/>
        <end position="22"/>
    </location>
</feature>